<dbReference type="AlphaFoldDB" id="A0A075AMT8"/>
<evidence type="ECO:0000313" key="1">
    <source>
        <dbReference type="EMBL" id="EPZ30983.1"/>
    </source>
</evidence>
<dbReference type="EMBL" id="KE561324">
    <property type="protein sequence ID" value="EPZ30983.1"/>
    <property type="molecule type" value="Genomic_DNA"/>
</dbReference>
<dbReference type="STRING" id="988480.A0A075AMT8"/>
<dbReference type="PANTHER" id="PTHR21274:SF0">
    <property type="entry name" value="MECKELIN"/>
    <property type="match status" value="1"/>
</dbReference>
<keyword evidence="2" id="KW-1185">Reference proteome</keyword>
<organism evidence="1 2">
    <name type="scientific">Rozella allomycis (strain CSF55)</name>
    <dbReference type="NCBI Taxonomy" id="988480"/>
    <lineage>
        <taxon>Eukaryota</taxon>
        <taxon>Fungi</taxon>
        <taxon>Fungi incertae sedis</taxon>
        <taxon>Cryptomycota</taxon>
        <taxon>Cryptomycota incertae sedis</taxon>
        <taxon>Rozella</taxon>
    </lineage>
</organism>
<gene>
    <name evidence="1" type="ORF">O9G_001456</name>
</gene>
<name>A0A075AMT8_ROZAC</name>
<dbReference type="HOGENOM" id="CLU_2265263_0_0_1"/>
<dbReference type="Proteomes" id="UP000030755">
    <property type="component" value="Unassembled WGS sequence"/>
</dbReference>
<protein>
    <submittedName>
        <fullName evidence="1">Uncharacterized protein</fullName>
    </submittedName>
</protein>
<dbReference type="InterPro" id="IPR019170">
    <property type="entry name" value="Meckelin"/>
</dbReference>
<evidence type="ECO:0000313" key="2">
    <source>
        <dbReference type="Proteomes" id="UP000030755"/>
    </source>
</evidence>
<dbReference type="PANTHER" id="PTHR21274">
    <property type="entry name" value="MECKELIN"/>
    <property type="match status" value="1"/>
</dbReference>
<dbReference type="Pfam" id="PF09773">
    <property type="entry name" value="Meckelin"/>
    <property type="match status" value="1"/>
</dbReference>
<dbReference type="GO" id="GO:0036038">
    <property type="term" value="C:MKS complex"/>
    <property type="evidence" value="ECO:0007669"/>
    <property type="project" value="InterPro"/>
</dbReference>
<dbReference type="GO" id="GO:0060271">
    <property type="term" value="P:cilium assembly"/>
    <property type="evidence" value="ECO:0007669"/>
    <property type="project" value="InterPro"/>
</dbReference>
<proteinExistence type="predicted"/>
<reference evidence="1 2" key="1">
    <citation type="journal article" date="2013" name="Curr. Biol.">
        <title>Shared signatures of parasitism and phylogenomics unite Cryptomycota and microsporidia.</title>
        <authorList>
            <person name="James T.Y."/>
            <person name="Pelin A."/>
            <person name="Bonen L."/>
            <person name="Ahrendt S."/>
            <person name="Sain D."/>
            <person name="Corradi N."/>
            <person name="Stajich J.E."/>
        </authorList>
    </citation>
    <scope>NUCLEOTIDE SEQUENCE [LARGE SCALE GENOMIC DNA]</scope>
    <source>
        <strain evidence="1 2">CSF55</strain>
    </source>
</reference>
<sequence length="103" mass="12022">MLQLVDVLSFSNKSLFIFDEPFHGFYIHGKTVHESGEMTIDKMVDYLNEENAVVLSNHGLDNSDVQKLNCSLVNELSKNSPHQKIYECYRLLNRFLCHFINKR</sequence>
<accession>A0A075AMT8</accession>
<dbReference type="OrthoDB" id="419138at2759"/>